<evidence type="ECO:0000256" key="4">
    <source>
        <dbReference type="ARBA" id="ARBA00022927"/>
    </source>
</evidence>
<dbReference type="InterPro" id="IPR024931">
    <property type="entry name" value="Importin_alpha"/>
</dbReference>
<dbReference type="PROSITE" id="PS51214">
    <property type="entry name" value="IBB"/>
    <property type="match status" value="1"/>
</dbReference>
<feature type="region of interest" description="Disordered" evidence="7">
    <location>
        <begin position="1"/>
        <end position="38"/>
    </location>
</feature>
<dbReference type="Gene3D" id="1.20.5.690">
    <property type="entry name" value="Importin-alpha, importin-beta-binding domain"/>
    <property type="match status" value="1"/>
</dbReference>
<dbReference type="InterPro" id="IPR032413">
    <property type="entry name" value="Arm_3"/>
</dbReference>
<evidence type="ECO:0000256" key="2">
    <source>
        <dbReference type="ARBA" id="ARBA00022448"/>
    </source>
</evidence>
<dbReference type="InterPro" id="IPR000225">
    <property type="entry name" value="Armadillo"/>
</dbReference>
<feature type="compositionally biased region" description="Basic and acidic residues" evidence="7">
    <location>
        <begin position="1"/>
        <end position="21"/>
    </location>
</feature>
<accession>A0ABD3MHE3</accession>
<dbReference type="InterPro" id="IPR011989">
    <property type="entry name" value="ARM-like"/>
</dbReference>
<sequence>MNRENSRRSDFKKGLDTEETRRRRNETTISLRKSKKDEGIASKRRAMIVAALPSAVNSTLMDSNTDKYTNSAVDSGKVYTAADIPELMSILSQPNINDDGLLEVARGFRKILSVEHNPPVHAVLASGVLPAFVQMLQLNDKPKVQFETAWALTNIASTSETKAIVDAGAVPYLSQLLSSPDAEVREQCAWCLGNVAGDAPALRDVVLLSGAMHPILQNIVQPANAPLFDNCVWALSNFCRGKPQPQLEQVSPAVPVLAKVLKGEGEKSSAKIDALWALSYISDGADERIQSVVEAEGLLETLIAMLGGDSGLVAPALRTVGNIVSGSDTQTQAVLDAGLMEQMLGLLHSQKRMIRQEACWVLSNIAAGTHSQIKTLMKTKGCMLQVNHMAIHSEWEVRKEAIWVVSNIASGGSDYQIMSAVEAGAIDSVCSILNVNDTKMLLVALDAIDCILQLGTKLGKDYVSFVDECDGLSMIEALQEHENDDIYKKAIHIIEAYFGCDDEIEDENLAPDANGSTFSFGVPQKVIDGSYCPGNVPNSAQPMAPFNFNN</sequence>
<name>A0ABD3MHE3_9STRA</name>
<evidence type="ECO:0000256" key="1">
    <source>
        <dbReference type="ARBA" id="ARBA00010394"/>
    </source>
</evidence>
<dbReference type="InterPro" id="IPR002652">
    <property type="entry name" value="Importin-a_IBB"/>
</dbReference>
<keyword evidence="10" id="KW-1185">Reference proteome</keyword>
<dbReference type="Pfam" id="PF01749">
    <property type="entry name" value="IBB"/>
    <property type="match status" value="1"/>
</dbReference>
<evidence type="ECO:0000313" key="9">
    <source>
        <dbReference type="EMBL" id="KAL3763002.1"/>
    </source>
</evidence>
<organism evidence="9 10">
    <name type="scientific">Discostella pseudostelligera</name>
    <dbReference type="NCBI Taxonomy" id="259834"/>
    <lineage>
        <taxon>Eukaryota</taxon>
        <taxon>Sar</taxon>
        <taxon>Stramenopiles</taxon>
        <taxon>Ochrophyta</taxon>
        <taxon>Bacillariophyta</taxon>
        <taxon>Coscinodiscophyceae</taxon>
        <taxon>Thalassiosirophycidae</taxon>
        <taxon>Stephanodiscales</taxon>
        <taxon>Stephanodiscaceae</taxon>
        <taxon>Discostella</taxon>
    </lineage>
</organism>
<evidence type="ECO:0000256" key="7">
    <source>
        <dbReference type="SAM" id="MobiDB-lite"/>
    </source>
</evidence>
<gene>
    <name evidence="9" type="ORF">ACHAWU_001149</name>
</gene>
<evidence type="ECO:0000256" key="5">
    <source>
        <dbReference type="PIRNR" id="PIRNR005673"/>
    </source>
</evidence>
<dbReference type="SUPFAM" id="SSF48371">
    <property type="entry name" value="ARM repeat"/>
    <property type="match status" value="1"/>
</dbReference>
<comment type="caution">
    <text evidence="9">The sequence shown here is derived from an EMBL/GenBank/DDBJ whole genome shotgun (WGS) entry which is preliminary data.</text>
</comment>
<reference evidence="9 10" key="1">
    <citation type="submission" date="2024-10" db="EMBL/GenBank/DDBJ databases">
        <title>Updated reference genomes for cyclostephanoid diatoms.</title>
        <authorList>
            <person name="Roberts W.R."/>
            <person name="Alverson A.J."/>
        </authorList>
    </citation>
    <scope>NUCLEOTIDE SEQUENCE [LARGE SCALE GENOMIC DNA]</scope>
    <source>
        <strain evidence="9 10">AJA232-27</strain>
    </source>
</reference>
<comment type="similarity">
    <text evidence="1 5">Belongs to the importin alpha family.</text>
</comment>
<dbReference type="SMART" id="SM00185">
    <property type="entry name" value="ARM"/>
    <property type="match status" value="8"/>
</dbReference>
<evidence type="ECO:0000256" key="3">
    <source>
        <dbReference type="ARBA" id="ARBA00022737"/>
    </source>
</evidence>
<feature type="domain" description="IBB" evidence="8">
    <location>
        <begin position="1"/>
        <end position="54"/>
    </location>
</feature>
<dbReference type="Pfam" id="PF16186">
    <property type="entry name" value="Arm_3"/>
    <property type="match status" value="1"/>
</dbReference>
<dbReference type="InterPro" id="IPR036975">
    <property type="entry name" value="Importin-a_IBB_sf"/>
</dbReference>
<feature type="repeat" description="ARM" evidence="6">
    <location>
        <begin position="168"/>
        <end position="210"/>
    </location>
</feature>
<dbReference type="AlphaFoldDB" id="A0ABD3MHE3"/>
<evidence type="ECO:0000313" key="10">
    <source>
        <dbReference type="Proteomes" id="UP001530293"/>
    </source>
</evidence>
<dbReference type="PIRSF" id="PIRSF005673">
    <property type="entry name" value="Importin_alpha"/>
    <property type="match status" value="1"/>
</dbReference>
<dbReference type="Pfam" id="PF00514">
    <property type="entry name" value="Arm"/>
    <property type="match status" value="3"/>
</dbReference>
<dbReference type="Proteomes" id="UP001530293">
    <property type="component" value="Unassembled WGS sequence"/>
</dbReference>
<dbReference type="Gene3D" id="1.25.10.10">
    <property type="entry name" value="Leucine-rich Repeat Variant"/>
    <property type="match status" value="1"/>
</dbReference>
<protein>
    <recommendedName>
        <fullName evidence="5">Importin subunit alpha</fullName>
    </recommendedName>
</protein>
<dbReference type="PANTHER" id="PTHR23316">
    <property type="entry name" value="IMPORTIN ALPHA"/>
    <property type="match status" value="1"/>
</dbReference>
<dbReference type="GO" id="GO:0015031">
    <property type="term" value="P:protein transport"/>
    <property type="evidence" value="ECO:0007669"/>
    <property type="project" value="UniProtKB-KW"/>
</dbReference>
<dbReference type="PROSITE" id="PS50176">
    <property type="entry name" value="ARM_REPEAT"/>
    <property type="match status" value="2"/>
</dbReference>
<dbReference type="InterPro" id="IPR016024">
    <property type="entry name" value="ARM-type_fold"/>
</dbReference>
<evidence type="ECO:0000259" key="8">
    <source>
        <dbReference type="PROSITE" id="PS51214"/>
    </source>
</evidence>
<feature type="repeat" description="ARM" evidence="6">
    <location>
        <begin position="127"/>
        <end position="169"/>
    </location>
</feature>
<evidence type="ECO:0000256" key="6">
    <source>
        <dbReference type="PROSITE-ProRule" id="PRU00259"/>
    </source>
</evidence>
<dbReference type="EMBL" id="JALLBG020000130">
    <property type="protein sequence ID" value="KAL3763002.1"/>
    <property type="molecule type" value="Genomic_DNA"/>
</dbReference>
<keyword evidence="3" id="KW-0677">Repeat</keyword>
<proteinExistence type="inferred from homology"/>
<keyword evidence="2 5" id="KW-0813">Transport</keyword>
<keyword evidence="4 5" id="KW-0653">Protein transport</keyword>